<dbReference type="GO" id="GO:0005506">
    <property type="term" value="F:iron ion binding"/>
    <property type="evidence" value="ECO:0007669"/>
    <property type="project" value="InterPro"/>
</dbReference>
<dbReference type="GO" id="GO:0004508">
    <property type="term" value="F:steroid 17-alpha-monooxygenase activity"/>
    <property type="evidence" value="ECO:0007669"/>
    <property type="project" value="TreeGrafter"/>
</dbReference>
<evidence type="ECO:0000313" key="10">
    <source>
        <dbReference type="Proteomes" id="UP000014760"/>
    </source>
</evidence>
<protein>
    <recommendedName>
        <fullName evidence="11">Cytochrome P450</fullName>
    </recommendedName>
</protein>
<keyword evidence="2" id="KW-0349">Heme</keyword>
<evidence type="ECO:0000313" key="9">
    <source>
        <dbReference type="EnsemblMetazoa" id="CapteP172501"/>
    </source>
</evidence>
<feature type="signal peptide" evidence="7">
    <location>
        <begin position="1"/>
        <end position="15"/>
    </location>
</feature>
<keyword evidence="6" id="KW-0503">Monooxygenase</keyword>
<dbReference type="GO" id="GO:0042446">
    <property type="term" value="P:hormone biosynthetic process"/>
    <property type="evidence" value="ECO:0007669"/>
    <property type="project" value="TreeGrafter"/>
</dbReference>
<keyword evidence="10" id="KW-1185">Reference proteome</keyword>
<dbReference type="GO" id="GO:0042448">
    <property type="term" value="P:progesterone metabolic process"/>
    <property type="evidence" value="ECO:0007669"/>
    <property type="project" value="TreeGrafter"/>
</dbReference>
<dbReference type="GO" id="GO:0020037">
    <property type="term" value="F:heme binding"/>
    <property type="evidence" value="ECO:0007669"/>
    <property type="project" value="InterPro"/>
</dbReference>
<reference evidence="8 10" key="2">
    <citation type="journal article" date="2013" name="Nature">
        <title>Insights into bilaterian evolution from three spiralian genomes.</title>
        <authorList>
            <person name="Simakov O."/>
            <person name="Marletaz F."/>
            <person name="Cho S.J."/>
            <person name="Edsinger-Gonzales E."/>
            <person name="Havlak P."/>
            <person name="Hellsten U."/>
            <person name="Kuo D.H."/>
            <person name="Larsson T."/>
            <person name="Lv J."/>
            <person name="Arendt D."/>
            <person name="Savage R."/>
            <person name="Osoegawa K."/>
            <person name="de Jong P."/>
            <person name="Grimwood J."/>
            <person name="Chapman J.A."/>
            <person name="Shapiro H."/>
            <person name="Aerts A."/>
            <person name="Otillar R.P."/>
            <person name="Terry A.Y."/>
            <person name="Boore J.L."/>
            <person name="Grigoriev I.V."/>
            <person name="Lindberg D.R."/>
            <person name="Seaver E.C."/>
            <person name="Weisblat D.A."/>
            <person name="Putnam N.H."/>
            <person name="Rokhsar D.S."/>
        </authorList>
    </citation>
    <scope>NUCLEOTIDE SEQUENCE</scope>
    <source>
        <strain evidence="8 10">I ESC-2004</strain>
    </source>
</reference>
<sequence length="420" mass="47764">MFFYILLTLLLAVLAIKVIERQAEYLYRRFPSPGRSMPVVGHLHILGRDKLHSSLTTWISKLGDLYSVHIFTRRFIVLANFEAIRHLIVGKKLTFKERYDMRCVNLDSRPAIITDSSSQLIEAFGKEIALAKGFGFSPDAAICRTVMSTLCSAVDNGQVDTFIAFIDLMRVSDATRWELCPFWLKLAWFPIYREQWNFEKSIRALELKKTFKDSKNLHASCVLHNVFATFISAMLHHTDLQKAIRQEIRTSLKADAPVKPEHKVDMRYAHAIVYEVLRLSPPTPLLSATISTDNASIGNLPLHKGTRVLINNLANHIDWNSWSEPGEFWPERFLDPDTNAMLPGDDPSVVRLKALLEMQLKASIRVDDLIDAVFLFGTNLVRNFLLEPEHRAPLPPLNPFVKQTASLSVAPAFKLRMTAL</sequence>
<feature type="chain" id="PRO_5011951986" description="Cytochrome P450" evidence="7">
    <location>
        <begin position="16"/>
        <end position="420"/>
    </location>
</feature>
<evidence type="ECO:0000256" key="4">
    <source>
        <dbReference type="ARBA" id="ARBA00023002"/>
    </source>
</evidence>
<evidence type="ECO:0000256" key="3">
    <source>
        <dbReference type="ARBA" id="ARBA00022723"/>
    </source>
</evidence>
<keyword evidence="5" id="KW-0408">Iron</keyword>
<dbReference type="EnsemblMetazoa" id="CapteT172501">
    <property type="protein sequence ID" value="CapteP172501"/>
    <property type="gene ID" value="CapteG172501"/>
</dbReference>
<accession>R7TBI8</accession>
<evidence type="ECO:0000256" key="7">
    <source>
        <dbReference type="SAM" id="SignalP"/>
    </source>
</evidence>
<evidence type="ECO:0000256" key="2">
    <source>
        <dbReference type="ARBA" id="ARBA00022617"/>
    </source>
</evidence>
<proteinExistence type="inferred from homology"/>
<dbReference type="PANTHER" id="PTHR24289:SF1">
    <property type="entry name" value="STEROID 17-ALPHA-HYDROXYLASE_17,20 LYASE"/>
    <property type="match status" value="1"/>
</dbReference>
<dbReference type="AlphaFoldDB" id="R7TBI8"/>
<evidence type="ECO:0008006" key="11">
    <source>
        <dbReference type="Google" id="ProtNLM"/>
    </source>
</evidence>
<dbReference type="PANTHER" id="PTHR24289">
    <property type="entry name" value="STEROID 17-ALPHA-HYDROXYLASE/17,20 LYASE"/>
    <property type="match status" value="1"/>
</dbReference>
<keyword evidence="3" id="KW-0479">Metal-binding</keyword>
<dbReference type="Pfam" id="PF00067">
    <property type="entry name" value="p450"/>
    <property type="match status" value="1"/>
</dbReference>
<dbReference type="InterPro" id="IPR001128">
    <property type="entry name" value="Cyt_P450"/>
</dbReference>
<reference evidence="9" key="3">
    <citation type="submission" date="2015-06" db="UniProtKB">
        <authorList>
            <consortium name="EnsemblMetazoa"/>
        </authorList>
    </citation>
    <scope>IDENTIFICATION</scope>
</reference>
<keyword evidence="4" id="KW-0560">Oxidoreductase</keyword>
<name>R7TBI8_CAPTE</name>
<dbReference type="InterPro" id="IPR036396">
    <property type="entry name" value="Cyt_P450_sf"/>
</dbReference>
<dbReference type="HOGENOM" id="CLU_001570_22_0_1"/>
<dbReference type="OrthoDB" id="2789670at2759"/>
<organism evidence="8">
    <name type="scientific">Capitella teleta</name>
    <name type="common">Polychaete worm</name>
    <dbReference type="NCBI Taxonomy" id="283909"/>
    <lineage>
        <taxon>Eukaryota</taxon>
        <taxon>Metazoa</taxon>
        <taxon>Spiralia</taxon>
        <taxon>Lophotrochozoa</taxon>
        <taxon>Annelida</taxon>
        <taxon>Polychaeta</taxon>
        <taxon>Sedentaria</taxon>
        <taxon>Scolecida</taxon>
        <taxon>Capitellidae</taxon>
        <taxon>Capitella</taxon>
    </lineage>
</organism>
<dbReference type="EMBL" id="KB311853">
    <property type="protein sequence ID" value="ELT88466.1"/>
    <property type="molecule type" value="Genomic_DNA"/>
</dbReference>
<keyword evidence="7" id="KW-0732">Signal</keyword>
<evidence type="ECO:0000256" key="6">
    <source>
        <dbReference type="ARBA" id="ARBA00023033"/>
    </source>
</evidence>
<evidence type="ECO:0000256" key="5">
    <source>
        <dbReference type="ARBA" id="ARBA00023004"/>
    </source>
</evidence>
<dbReference type="Gene3D" id="1.10.630.10">
    <property type="entry name" value="Cytochrome P450"/>
    <property type="match status" value="2"/>
</dbReference>
<dbReference type="SUPFAM" id="SSF48264">
    <property type="entry name" value="Cytochrome P450"/>
    <property type="match status" value="1"/>
</dbReference>
<evidence type="ECO:0000256" key="1">
    <source>
        <dbReference type="ARBA" id="ARBA00010617"/>
    </source>
</evidence>
<evidence type="ECO:0000313" key="8">
    <source>
        <dbReference type="EMBL" id="ELT88466.1"/>
    </source>
</evidence>
<dbReference type="Proteomes" id="UP000014760">
    <property type="component" value="Unassembled WGS sequence"/>
</dbReference>
<reference evidence="10" key="1">
    <citation type="submission" date="2012-12" db="EMBL/GenBank/DDBJ databases">
        <authorList>
            <person name="Hellsten U."/>
            <person name="Grimwood J."/>
            <person name="Chapman J.A."/>
            <person name="Shapiro H."/>
            <person name="Aerts A."/>
            <person name="Otillar R.P."/>
            <person name="Terry A.Y."/>
            <person name="Boore J.L."/>
            <person name="Simakov O."/>
            <person name="Marletaz F."/>
            <person name="Cho S.-J."/>
            <person name="Edsinger-Gonzales E."/>
            <person name="Havlak P."/>
            <person name="Kuo D.-H."/>
            <person name="Larsson T."/>
            <person name="Lv J."/>
            <person name="Arendt D."/>
            <person name="Savage R."/>
            <person name="Osoegawa K."/>
            <person name="de Jong P."/>
            <person name="Lindberg D.R."/>
            <person name="Seaver E.C."/>
            <person name="Weisblat D.A."/>
            <person name="Putnam N.H."/>
            <person name="Grigoriev I.V."/>
            <person name="Rokhsar D.S."/>
        </authorList>
    </citation>
    <scope>NUCLEOTIDE SEQUENCE</scope>
    <source>
        <strain evidence="10">I ESC-2004</strain>
    </source>
</reference>
<dbReference type="EMBL" id="AMQN01015393">
    <property type="status" value="NOT_ANNOTATED_CDS"/>
    <property type="molecule type" value="Genomic_DNA"/>
</dbReference>
<comment type="similarity">
    <text evidence="1">Belongs to the cytochrome P450 family.</text>
</comment>
<gene>
    <name evidence="8" type="ORF">CAPTEDRAFT_172501</name>
</gene>
<dbReference type="STRING" id="283909.R7TBI8"/>